<dbReference type="Proteomes" id="UP001597369">
    <property type="component" value="Unassembled WGS sequence"/>
</dbReference>
<proteinExistence type="predicted"/>
<reference evidence="2" key="1">
    <citation type="journal article" date="2019" name="Int. J. Syst. Evol. Microbiol.">
        <title>The Global Catalogue of Microorganisms (GCM) 10K type strain sequencing project: providing services to taxonomists for standard genome sequencing and annotation.</title>
        <authorList>
            <consortium name="The Broad Institute Genomics Platform"/>
            <consortium name="The Broad Institute Genome Sequencing Center for Infectious Disease"/>
            <person name="Wu L."/>
            <person name="Ma J."/>
        </authorList>
    </citation>
    <scope>NUCLEOTIDE SEQUENCE [LARGE SCALE GENOMIC DNA]</scope>
    <source>
        <strain evidence="2">JCM 16545</strain>
    </source>
</reference>
<gene>
    <name evidence="1" type="ORF">ACFSKU_05295</name>
</gene>
<keyword evidence="2" id="KW-1185">Reference proteome</keyword>
<comment type="caution">
    <text evidence="1">The sequence shown here is derived from an EMBL/GenBank/DDBJ whole genome shotgun (WGS) entry which is preliminary data.</text>
</comment>
<dbReference type="EMBL" id="JBHUHV010000018">
    <property type="protein sequence ID" value="MFD2066290.1"/>
    <property type="molecule type" value="Genomic_DNA"/>
</dbReference>
<dbReference type="RefSeq" id="WP_229961108.1">
    <property type="nucleotide sequence ID" value="NZ_JAJJWI010000010.1"/>
</dbReference>
<evidence type="ECO:0000313" key="2">
    <source>
        <dbReference type="Proteomes" id="UP001597369"/>
    </source>
</evidence>
<organism evidence="1 2">
    <name type="scientific">Pontibacter silvestris</name>
    <dbReference type="NCBI Taxonomy" id="2305183"/>
    <lineage>
        <taxon>Bacteria</taxon>
        <taxon>Pseudomonadati</taxon>
        <taxon>Bacteroidota</taxon>
        <taxon>Cytophagia</taxon>
        <taxon>Cytophagales</taxon>
        <taxon>Hymenobacteraceae</taxon>
        <taxon>Pontibacter</taxon>
    </lineage>
</organism>
<sequence>MEVNITEYINVDYDKERHFLYTSMHRTISSEELRNTISFVANFIKNENVKYWIADTRLLNGILISDQLWVLRKIVPIVIKSDLQKLAQVGNSDIFHYMSFENLVQQAYKMFNTGIAFEQFITYDAALDWIALPE</sequence>
<name>A0ABW4WWB3_9BACT</name>
<protein>
    <recommendedName>
        <fullName evidence="3">STAS/SEC14 domain-containing protein</fullName>
    </recommendedName>
</protein>
<evidence type="ECO:0008006" key="3">
    <source>
        <dbReference type="Google" id="ProtNLM"/>
    </source>
</evidence>
<evidence type="ECO:0000313" key="1">
    <source>
        <dbReference type="EMBL" id="MFD2066290.1"/>
    </source>
</evidence>
<accession>A0ABW4WWB3</accession>